<evidence type="ECO:0000256" key="2">
    <source>
        <dbReference type="ARBA" id="ARBA00022475"/>
    </source>
</evidence>
<feature type="transmembrane region" description="Helical" evidence="7">
    <location>
        <begin position="102"/>
        <end position="123"/>
    </location>
</feature>
<dbReference type="InterPro" id="IPR000276">
    <property type="entry name" value="GPCR_Rhodpsn"/>
</dbReference>
<feature type="transmembrane region" description="Helical" evidence="7">
    <location>
        <begin position="253"/>
        <end position="275"/>
    </location>
</feature>
<evidence type="ECO:0000313" key="9">
    <source>
        <dbReference type="EMBL" id="CAH3130183.1"/>
    </source>
</evidence>
<dbReference type="PRINTS" id="PR00237">
    <property type="entry name" value="GPCRRHODOPSN"/>
</dbReference>
<dbReference type="SMART" id="SM01381">
    <property type="entry name" value="7TM_GPCR_Srsx"/>
    <property type="match status" value="1"/>
</dbReference>
<evidence type="ECO:0000256" key="3">
    <source>
        <dbReference type="ARBA" id="ARBA00022692"/>
    </source>
</evidence>
<feature type="transmembrane region" description="Helical" evidence="7">
    <location>
        <begin position="223"/>
        <end position="247"/>
    </location>
</feature>
<proteinExistence type="inferred from homology"/>
<dbReference type="SUPFAM" id="SSF81321">
    <property type="entry name" value="Family A G protein-coupled receptor-like"/>
    <property type="match status" value="1"/>
</dbReference>
<keyword evidence="3 6" id="KW-0812">Transmembrane</keyword>
<dbReference type="AlphaFoldDB" id="A0AAU9WZ56"/>
<evidence type="ECO:0000256" key="4">
    <source>
        <dbReference type="ARBA" id="ARBA00022989"/>
    </source>
</evidence>
<dbReference type="PANTHER" id="PTHR22750">
    <property type="entry name" value="G-PROTEIN COUPLED RECEPTOR"/>
    <property type="match status" value="1"/>
</dbReference>
<dbReference type="PROSITE" id="PS00237">
    <property type="entry name" value="G_PROTEIN_RECEP_F1_1"/>
    <property type="match status" value="1"/>
</dbReference>
<comment type="caution">
    <text evidence="9">The sequence shown here is derived from an EMBL/GenBank/DDBJ whole genome shotgun (WGS) entry which is preliminary data.</text>
</comment>
<name>A0AAU9WZ56_9CNID</name>
<evidence type="ECO:0000256" key="5">
    <source>
        <dbReference type="ARBA" id="ARBA00023136"/>
    </source>
</evidence>
<gene>
    <name evidence="9" type="ORF">PMEA_00013854</name>
</gene>
<keyword evidence="6" id="KW-0675">Receptor</keyword>
<dbReference type="GO" id="GO:0004930">
    <property type="term" value="F:G protein-coupled receptor activity"/>
    <property type="evidence" value="ECO:0007669"/>
    <property type="project" value="UniProtKB-KW"/>
</dbReference>
<feature type="transmembrane region" description="Helical" evidence="7">
    <location>
        <begin position="161"/>
        <end position="184"/>
    </location>
</feature>
<evidence type="ECO:0000256" key="6">
    <source>
        <dbReference type="RuleBase" id="RU000688"/>
    </source>
</evidence>
<dbReference type="Gene3D" id="1.20.1070.10">
    <property type="entry name" value="Rhodopsin 7-helix transmembrane proteins"/>
    <property type="match status" value="1"/>
</dbReference>
<dbReference type="PROSITE" id="PS50262">
    <property type="entry name" value="G_PROTEIN_RECEP_F1_2"/>
    <property type="match status" value="1"/>
</dbReference>
<dbReference type="Proteomes" id="UP001159428">
    <property type="component" value="Unassembled WGS sequence"/>
</dbReference>
<dbReference type="Pfam" id="PF00001">
    <property type="entry name" value="7tm_1"/>
    <property type="match status" value="1"/>
</dbReference>
<evidence type="ECO:0000256" key="1">
    <source>
        <dbReference type="ARBA" id="ARBA00004651"/>
    </source>
</evidence>
<dbReference type="EMBL" id="CALNXJ010000024">
    <property type="protein sequence ID" value="CAH3130183.1"/>
    <property type="molecule type" value="Genomic_DNA"/>
</dbReference>
<accession>A0AAU9WZ56</accession>
<feature type="domain" description="G-protein coupled receptors family 1 profile" evidence="8">
    <location>
        <begin position="39"/>
        <end position="273"/>
    </location>
</feature>
<comment type="subcellular location">
    <subcellularLocation>
        <location evidence="1">Cell membrane</location>
        <topology evidence="1">Multi-pass membrane protein</topology>
    </subcellularLocation>
</comment>
<keyword evidence="10" id="KW-1185">Reference proteome</keyword>
<feature type="transmembrane region" description="Helical" evidence="7">
    <location>
        <begin position="20"/>
        <end position="48"/>
    </location>
</feature>
<keyword evidence="2" id="KW-1003">Cell membrane</keyword>
<keyword evidence="4 7" id="KW-1133">Transmembrane helix</keyword>
<feature type="transmembrane region" description="Helical" evidence="7">
    <location>
        <begin position="135"/>
        <end position="155"/>
    </location>
</feature>
<keyword evidence="6" id="KW-0297">G-protein coupled receptor</keyword>
<keyword evidence="5 7" id="KW-0472">Membrane</keyword>
<dbReference type="InterPro" id="IPR017452">
    <property type="entry name" value="GPCR_Rhodpsn_7TM"/>
</dbReference>
<feature type="transmembrane region" description="Helical" evidence="7">
    <location>
        <begin position="60"/>
        <end position="82"/>
    </location>
</feature>
<protein>
    <recommendedName>
        <fullName evidence="8">G-protein coupled receptors family 1 profile domain-containing protein</fullName>
    </recommendedName>
</protein>
<dbReference type="CDD" id="cd00637">
    <property type="entry name" value="7tm_classA_rhodopsin-like"/>
    <property type="match status" value="1"/>
</dbReference>
<comment type="similarity">
    <text evidence="6">Belongs to the G-protein coupled receptor 1 family.</text>
</comment>
<organism evidence="9 10">
    <name type="scientific">Pocillopora meandrina</name>
    <dbReference type="NCBI Taxonomy" id="46732"/>
    <lineage>
        <taxon>Eukaryota</taxon>
        <taxon>Metazoa</taxon>
        <taxon>Cnidaria</taxon>
        <taxon>Anthozoa</taxon>
        <taxon>Hexacorallia</taxon>
        <taxon>Scleractinia</taxon>
        <taxon>Astrocoeniina</taxon>
        <taxon>Pocilloporidae</taxon>
        <taxon>Pocillopora</taxon>
    </lineage>
</organism>
<evidence type="ECO:0000256" key="7">
    <source>
        <dbReference type="SAM" id="Phobius"/>
    </source>
</evidence>
<dbReference type="GO" id="GO:0005886">
    <property type="term" value="C:plasma membrane"/>
    <property type="evidence" value="ECO:0007669"/>
    <property type="project" value="UniProtKB-SubCell"/>
</dbReference>
<reference evidence="9 10" key="1">
    <citation type="submission" date="2022-05" db="EMBL/GenBank/DDBJ databases">
        <authorList>
            <consortium name="Genoscope - CEA"/>
            <person name="William W."/>
        </authorList>
    </citation>
    <scope>NUCLEOTIDE SEQUENCE [LARGE SCALE GENOMIC DNA]</scope>
</reference>
<evidence type="ECO:0000313" key="10">
    <source>
        <dbReference type="Proteomes" id="UP001159428"/>
    </source>
</evidence>
<keyword evidence="6" id="KW-0807">Transducer</keyword>
<evidence type="ECO:0000259" key="8">
    <source>
        <dbReference type="PROSITE" id="PS50262"/>
    </source>
</evidence>
<sequence length="299" mass="34283">MGNNTITDYLYENEYKRPDTIVIINCVLNVPLIFVSILGNLLVLVAIVKSPSLRSPSIVFLCNLAVSDLLVGFVAQPLYIFYELTKASFVYKPCTTMALTAGGVSISTMTAISLDRFLALLYHMRYPLLMTLHRAILIAISLWLFNGLVSLLVLWNMTAYYFAIAVSIPIYLLLSIVSYMRIYLIICRHRLKIRAQRNAVANSTQDYQRKHNMERKSKSAKNTFMYFVVMVVCYLPLFTAMIILTFYTSLWTIAWNLTDTIAFANSAINPFLYCWRVRELRTAVIKVAKRILCRQTEDN</sequence>